<evidence type="ECO:0000313" key="2">
    <source>
        <dbReference type="EMBL" id="KAB1275353.1"/>
    </source>
</evidence>
<evidence type="ECO:0000313" key="3">
    <source>
        <dbReference type="Proteomes" id="UP000299084"/>
    </source>
</evidence>
<proteinExistence type="predicted"/>
<evidence type="ECO:0000256" key="1">
    <source>
        <dbReference type="SAM" id="MobiDB-lite"/>
    </source>
</evidence>
<name>A0A5N4DVZ7_CAMDR</name>
<organism evidence="2 3">
    <name type="scientific">Camelus dromedarius</name>
    <name type="common">Dromedary</name>
    <name type="synonym">Arabian camel</name>
    <dbReference type="NCBI Taxonomy" id="9838"/>
    <lineage>
        <taxon>Eukaryota</taxon>
        <taxon>Metazoa</taxon>
        <taxon>Chordata</taxon>
        <taxon>Craniata</taxon>
        <taxon>Vertebrata</taxon>
        <taxon>Euteleostomi</taxon>
        <taxon>Mammalia</taxon>
        <taxon>Eutheria</taxon>
        <taxon>Laurasiatheria</taxon>
        <taxon>Artiodactyla</taxon>
        <taxon>Tylopoda</taxon>
        <taxon>Camelidae</taxon>
        <taxon>Camelus</taxon>
    </lineage>
</organism>
<sequence>MRTGLTQYKLTLQNKQKAPGIGGGLPKTLRASSETGSWLPRPHLTSGFTLLGVILVLTPGAPDTSEALGKMGARREGYGKDKGKFGEGNENNESVPWPWAVLPRGVVQPGLDGIPLGGFQTQPKLSSAVSSVATTVRPDCQEG</sequence>
<feature type="compositionally biased region" description="Basic and acidic residues" evidence="1">
    <location>
        <begin position="73"/>
        <end position="87"/>
    </location>
</feature>
<dbReference type="EMBL" id="JWIN03000008">
    <property type="protein sequence ID" value="KAB1275353.1"/>
    <property type="molecule type" value="Genomic_DNA"/>
</dbReference>
<keyword evidence="3" id="KW-1185">Reference proteome</keyword>
<gene>
    <name evidence="2" type="ORF">Cadr_000010606</name>
</gene>
<feature type="region of interest" description="Disordered" evidence="1">
    <location>
        <begin position="64"/>
        <end position="96"/>
    </location>
</feature>
<accession>A0A5N4DVZ7</accession>
<reference evidence="2 3" key="1">
    <citation type="journal article" date="2019" name="Mol. Ecol. Resour.">
        <title>Improving Illumina assemblies with Hi-C and long reads: an example with the North African dromedary.</title>
        <authorList>
            <person name="Elbers J.P."/>
            <person name="Rogers M.F."/>
            <person name="Perelman P.L."/>
            <person name="Proskuryakova A.A."/>
            <person name="Serdyukova N.A."/>
            <person name="Johnson W.E."/>
            <person name="Horin P."/>
            <person name="Corander J."/>
            <person name="Murphy D."/>
            <person name="Burger P.A."/>
        </authorList>
    </citation>
    <scope>NUCLEOTIDE SEQUENCE [LARGE SCALE GENOMIC DNA]</scope>
    <source>
        <strain evidence="2">Drom800</strain>
        <tissue evidence="2">Blood</tissue>
    </source>
</reference>
<dbReference type="Proteomes" id="UP000299084">
    <property type="component" value="Unassembled WGS sequence"/>
</dbReference>
<comment type="caution">
    <text evidence="2">The sequence shown here is derived from an EMBL/GenBank/DDBJ whole genome shotgun (WGS) entry which is preliminary data.</text>
</comment>
<protein>
    <submittedName>
        <fullName evidence="2">Uncharacterized protein</fullName>
    </submittedName>
</protein>
<dbReference type="AlphaFoldDB" id="A0A5N4DVZ7"/>